<organism evidence="1">
    <name type="scientific">viral metagenome</name>
    <dbReference type="NCBI Taxonomy" id="1070528"/>
    <lineage>
        <taxon>unclassified sequences</taxon>
        <taxon>metagenomes</taxon>
        <taxon>organismal metagenomes</taxon>
    </lineage>
</organism>
<protein>
    <submittedName>
        <fullName evidence="1">Uncharacterized protein</fullName>
    </submittedName>
</protein>
<dbReference type="EMBL" id="MN739357">
    <property type="protein sequence ID" value="QHT00640.1"/>
    <property type="molecule type" value="Genomic_DNA"/>
</dbReference>
<dbReference type="AlphaFoldDB" id="A0A6C0CA03"/>
<sequence>MSYFTHETFASSMHKYCSKSRLPDACFVNEIVDLIIDNFGQDFLQENESILNSLISDMVTRESSACFIKLTNLGAIVNDDYNFIYKNVPSDAFFNYVHKNNVKINAGTMSFAMSFNEHDAAIRDWIYERWASQELEIDVNSLGEIVTNAVYDNKTTYLDRIMQKIFDHVNVGNIITYVLIDCTYADDTDKIMIYASDSHCHYNNLLLLEIIKHYYVNNNPYRLRNKNSNLFKSEKDKIRDIIDRDKTALDAYKNIVGYMSSYNVKNYDIIMNHLSLFASIYYA</sequence>
<accession>A0A6C0CA03</accession>
<evidence type="ECO:0000313" key="1">
    <source>
        <dbReference type="EMBL" id="QHT00640.1"/>
    </source>
</evidence>
<proteinExistence type="predicted"/>
<name>A0A6C0CA03_9ZZZZ</name>
<reference evidence="1" key="1">
    <citation type="journal article" date="2020" name="Nature">
        <title>Giant virus diversity and host interactions through global metagenomics.</title>
        <authorList>
            <person name="Schulz F."/>
            <person name="Roux S."/>
            <person name="Paez-Espino D."/>
            <person name="Jungbluth S."/>
            <person name="Walsh D.A."/>
            <person name="Denef V.J."/>
            <person name="McMahon K.D."/>
            <person name="Konstantinidis K.T."/>
            <person name="Eloe-Fadrosh E.A."/>
            <person name="Kyrpides N.C."/>
            <person name="Woyke T."/>
        </authorList>
    </citation>
    <scope>NUCLEOTIDE SEQUENCE</scope>
    <source>
        <strain evidence="1">GVMAG-M-3300020192-26</strain>
    </source>
</reference>